<accession>A0A928V1M3</accession>
<dbReference type="Gene3D" id="1.25.40.390">
    <property type="match status" value="1"/>
</dbReference>
<keyword evidence="2" id="KW-0449">Lipoprotein</keyword>
<sequence>MKRMTFQKTITWCFASLIILFSSCTKNFEKYNTDPYNPIEDNLTNSEVLGILFPTLISTMHFAQENRSQMNDQMVGGQYGGYFTTTNNWSGTNYGTLNPSLDWVETPFKDIMVDFNSNYVKIKRVTQSTGYIYAWANIIRVAAMLRVVDTYGPIPYTQIGELTTDNVPFDDVKTIYYKMFEELNSSITALNNFNTESKNSTTHPMATYDVVYNGDFSKWIKFANSLKMRMAMRISAVDAEFAKTNFLEAVASGAIETNADNAYIPTQDNPYYKASVSWGDLAINATLSAYMNGYADPRRAKYMTTINRGVRMGIANINKTNYSSASYSKPAFTASSPLLVFNASETAFLKAEAALLGWIAGGDTQARTFYESGITLSMSQNAVTIGTYLTSTANPAQYTDPSLSRANISVPNPISVSWTNFGTTTNTKREKIITQKWLANYPYGYEAWSDYRRTGFPQIFPALDNLSSTSFIGSVSNTYGRLVRRLPYPQSQYRSNSTNVMAAVSLLGGDDAASTDLWWAKKN</sequence>
<dbReference type="PROSITE" id="PS51257">
    <property type="entry name" value="PROKAR_LIPOPROTEIN"/>
    <property type="match status" value="1"/>
</dbReference>
<proteinExistence type="predicted"/>
<evidence type="ECO:0000313" key="2">
    <source>
        <dbReference type="EMBL" id="MBE8714999.1"/>
    </source>
</evidence>
<name>A0A928V1M3_9SPHI</name>
<dbReference type="InterPro" id="IPR011990">
    <property type="entry name" value="TPR-like_helical_dom_sf"/>
</dbReference>
<dbReference type="SUPFAM" id="SSF48452">
    <property type="entry name" value="TPR-like"/>
    <property type="match status" value="1"/>
</dbReference>
<feature type="signal peptide" evidence="1">
    <location>
        <begin position="1"/>
        <end position="27"/>
    </location>
</feature>
<keyword evidence="3" id="KW-1185">Reference proteome</keyword>
<evidence type="ECO:0000313" key="3">
    <source>
        <dbReference type="Proteomes" id="UP000616201"/>
    </source>
</evidence>
<feature type="chain" id="PRO_5037450563" evidence="1">
    <location>
        <begin position="28"/>
        <end position="523"/>
    </location>
</feature>
<protein>
    <submittedName>
        <fullName evidence="2">SusD/RagB family nutrient-binding outer membrane lipoprotein</fullName>
    </submittedName>
</protein>
<dbReference type="Pfam" id="PF12741">
    <property type="entry name" value="SusD-like"/>
    <property type="match status" value="1"/>
</dbReference>
<dbReference type="EMBL" id="PRDK01000009">
    <property type="protein sequence ID" value="MBE8714999.1"/>
    <property type="molecule type" value="Genomic_DNA"/>
</dbReference>
<dbReference type="Proteomes" id="UP000616201">
    <property type="component" value="Unassembled WGS sequence"/>
</dbReference>
<keyword evidence="1" id="KW-0732">Signal</keyword>
<reference evidence="2" key="1">
    <citation type="submission" date="2018-02" db="EMBL/GenBank/DDBJ databases">
        <authorList>
            <person name="Vasarhelyi B.M."/>
            <person name="Deshmukh S."/>
            <person name="Balint B."/>
            <person name="Kukolya J."/>
        </authorList>
    </citation>
    <scope>NUCLEOTIDE SEQUENCE</scope>
    <source>
        <strain evidence="2">KB22</strain>
    </source>
</reference>
<evidence type="ECO:0000256" key="1">
    <source>
        <dbReference type="SAM" id="SignalP"/>
    </source>
</evidence>
<organism evidence="2 3">
    <name type="scientific">Sphingobacterium hungaricum</name>
    <dbReference type="NCBI Taxonomy" id="2082723"/>
    <lineage>
        <taxon>Bacteria</taxon>
        <taxon>Pseudomonadati</taxon>
        <taxon>Bacteroidota</taxon>
        <taxon>Sphingobacteriia</taxon>
        <taxon>Sphingobacteriales</taxon>
        <taxon>Sphingobacteriaceae</taxon>
        <taxon>Sphingobacterium</taxon>
    </lineage>
</organism>
<dbReference type="InterPro" id="IPR024302">
    <property type="entry name" value="SusD-like"/>
</dbReference>
<dbReference type="AlphaFoldDB" id="A0A928V1M3"/>
<gene>
    <name evidence="2" type="ORF">C4F49_15045</name>
</gene>
<comment type="caution">
    <text evidence="2">The sequence shown here is derived from an EMBL/GenBank/DDBJ whole genome shotgun (WGS) entry which is preliminary data.</text>
</comment>